<gene>
    <name evidence="3" type="ORF">A6A05_17990</name>
</gene>
<dbReference type="SMART" id="SM00304">
    <property type="entry name" value="HAMP"/>
    <property type="match status" value="1"/>
</dbReference>
<dbReference type="PANTHER" id="PTHR32089:SF112">
    <property type="entry name" value="LYSOZYME-LIKE PROTEIN-RELATED"/>
    <property type="match status" value="1"/>
</dbReference>
<dbReference type="SUPFAM" id="SSF158472">
    <property type="entry name" value="HAMP domain-like"/>
    <property type="match status" value="1"/>
</dbReference>
<accession>A0A178N228</accession>
<dbReference type="GO" id="GO:0007165">
    <property type="term" value="P:signal transduction"/>
    <property type="evidence" value="ECO:0007669"/>
    <property type="project" value="InterPro"/>
</dbReference>
<dbReference type="Pfam" id="PF00672">
    <property type="entry name" value="HAMP"/>
    <property type="match status" value="1"/>
</dbReference>
<dbReference type="InterPro" id="IPR024478">
    <property type="entry name" value="HlyB_4HB_MCP"/>
</dbReference>
<dbReference type="PROSITE" id="PS50885">
    <property type="entry name" value="HAMP"/>
    <property type="match status" value="1"/>
</dbReference>
<dbReference type="EMBL" id="LWQU01000001">
    <property type="protein sequence ID" value="OAN68025.1"/>
    <property type="molecule type" value="Genomic_DNA"/>
</dbReference>
<name>A0A178N228_9PROT</name>
<dbReference type="STRING" id="1437059.A6A05_17990"/>
<dbReference type="SUPFAM" id="SSF58104">
    <property type="entry name" value="Methyl-accepting chemotaxis protein (MCP) signaling domain"/>
    <property type="match status" value="1"/>
</dbReference>
<dbReference type="Pfam" id="PF12729">
    <property type="entry name" value="4HB_MCP_1"/>
    <property type="match status" value="1"/>
</dbReference>
<dbReference type="AlphaFoldDB" id="A0A178N228"/>
<dbReference type="Gene3D" id="6.10.340.10">
    <property type="match status" value="1"/>
</dbReference>
<dbReference type="GO" id="GO:0016020">
    <property type="term" value="C:membrane"/>
    <property type="evidence" value="ECO:0007669"/>
    <property type="project" value="InterPro"/>
</dbReference>
<protein>
    <recommendedName>
        <fullName evidence="2">HAMP domain-containing protein</fullName>
    </recommendedName>
</protein>
<dbReference type="Proteomes" id="UP000078543">
    <property type="component" value="Unassembled WGS sequence"/>
</dbReference>
<evidence type="ECO:0000256" key="1">
    <source>
        <dbReference type="SAM" id="MobiDB-lite"/>
    </source>
</evidence>
<evidence type="ECO:0000259" key="2">
    <source>
        <dbReference type="PROSITE" id="PS50885"/>
    </source>
</evidence>
<evidence type="ECO:0000313" key="4">
    <source>
        <dbReference type="Proteomes" id="UP000078543"/>
    </source>
</evidence>
<organism evidence="3 4">
    <name type="scientific">Magnetospirillum moscoviense</name>
    <dbReference type="NCBI Taxonomy" id="1437059"/>
    <lineage>
        <taxon>Bacteria</taxon>
        <taxon>Pseudomonadati</taxon>
        <taxon>Pseudomonadota</taxon>
        <taxon>Alphaproteobacteria</taxon>
        <taxon>Rhodospirillales</taxon>
        <taxon>Rhodospirillaceae</taxon>
        <taxon>Magnetospirillum</taxon>
    </lineage>
</organism>
<dbReference type="PANTHER" id="PTHR32089">
    <property type="entry name" value="METHYL-ACCEPTING CHEMOTAXIS PROTEIN MCPB"/>
    <property type="match status" value="1"/>
</dbReference>
<comment type="caution">
    <text evidence="3">The sequence shown here is derived from an EMBL/GenBank/DDBJ whole genome shotgun (WGS) entry which is preliminary data.</text>
</comment>
<proteinExistence type="predicted"/>
<sequence>MLAVAAVLLLVVGAVGLSGGHQLAGSAEDLYRERVVSMGQLGRILDGIHRVRSNTVFIVQSESRLTLERLGAEIKTADGEIDALWAEFTRRPHEADEQKLGKEFEAALAAYREAWGETLKAAAAGDGFSARENLEQGDGATYRQAAAILRQLNDVQISVAEGEFQHSMAVWDAARTGSAVAILGGIGVLALVSWLIVRSITGPIRDAIATMSRLAAGDIAVEVTGTSRPDEIGDIARAVATFKDNAVEREALRAQQAEAAQRASSERREARLRMADEFEEALRAALDSVTSGSAILEQSARALSLTAGSARAEASSVDGAARDASDNVERVAAASEQLSASIAEIRRQVQESSQISVEAVDETQASDAIVGELSDSAGRIRFSSISHRRASPPPPGCPTPTSAMTC</sequence>
<feature type="domain" description="HAMP" evidence="2">
    <location>
        <begin position="198"/>
        <end position="251"/>
    </location>
</feature>
<evidence type="ECO:0000313" key="3">
    <source>
        <dbReference type="EMBL" id="OAN68025.1"/>
    </source>
</evidence>
<dbReference type="CDD" id="cd06225">
    <property type="entry name" value="HAMP"/>
    <property type="match status" value="1"/>
</dbReference>
<keyword evidence="4" id="KW-1185">Reference proteome</keyword>
<reference evidence="3 4" key="1">
    <citation type="submission" date="2016-04" db="EMBL/GenBank/DDBJ databases">
        <title>Draft genome sequence of freshwater magnetotactic bacteria Magnetospirillum marisnigri SP-1 and Magnetospirillum moscoviense BB-1.</title>
        <authorList>
            <person name="Koziaeva V."/>
            <person name="Dziuba M.V."/>
            <person name="Ivanov T.M."/>
            <person name="Kuznetsov B."/>
            <person name="Grouzdev D.S."/>
        </authorList>
    </citation>
    <scope>NUCLEOTIDE SEQUENCE [LARGE SCALE GENOMIC DNA]</scope>
    <source>
        <strain evidence="3 4">BB-1</strain>
    </source>
</reference>
<dbReference type="InterPro" id="IPR003660">
    <property type="entry name" value="HAMP_dom"/>
</dbReference>
<feature type="region of interest" description="Disordered" evidence="1">
    <location>
        <begin position="384"/>
        <end position="406"/>
    </location>
</feature>